<evidence type="ECO:0000313" key="12">
    <source>
        <dbReference type="Proteomes" id="UP001182556"/>
    </source>
</evidence>
<dbReference type="InterPro" id="IPR036249">
    <property type="entry name" value="Thioredoxin-like_sf"/>
</dbReference>
<evidence type="ECO:0008006" key="13">
    <source>
        <dbReference type="Google" id="ProtNLM"/>
    </source>
</evidence>
<evidence type="ECO:0000313" key="11">
    <source>
        <dbReference type="EMBL" id="KAK1925155.1"/>
    </source>
</evidence>
<evidence type="ECO:0000256" key="3">
    <source>
        <dbReference type="ARBA" id="ARBA00009561"/>
    </source>
</evidence>
<evidence type="ECO:0000256" key="5">
    <source>
        <dbReference type="ARBA" id="ARBA00022729"/>
    </source>
</evidence>
<comment type="function">
    <text evidence="1">Subunit of the oligosaccharyl transferase (OST) complex that catalyzes the initial transfer of a defined glycan (Glc(3)Man(9)GlcNAc(2) in eukaryotes) from the lipid carrier dolichol-pyrophosphate to an asparagine residue within an Asn-X-Ser/Thr consensus motif in nascent polypeptide chains, the first step in protein N-glycosylation. N-glycosylation occurs cotranslationally and the complex associates with the Sec61 complex at the channel-forming translocon complex that mediates protein translocation across the endoplasmic reticulum (ER). All subunits are required for a maximal enzyme activity.</text>
</comment>
<feature type="transmembrane region" description="Helical" evidence="9">
    <location>
        <begin position="206"/>
        <end position="225"/>
    </location>
</feature>
<comment type="subcellular location">
    <subcellularLocation>
        <location evidence="2">Endoplasmic reticulum membrane</location>
        <topology evidence="2">Multi-pass membrane protein</topology>
    </subcellularLocation>
</comment>
<comment type="caution">
    <text evidence="11">The sequence shown here is derived from an EMBL/GenBank/DDBJ whole genome shotgun (WGS) entry which is preliminary data.</text>
</comment>
<proteinExistence type="inferred from homology"/>
<dbReference type="InterPro" id="IPR021149">
    <property type="entry name" value="OligosaccharylTrfase_OST3/OST6"/>
</dbReference>
<gene>
    <name evidence="11" type="ORF">DB88DRAFT_488109</name>
</gene>
<dbReference type="GO" id="GO:0008250">
    <property type="term" value="C:oligosaccharyltransferase complex"/>
    <property type="evidence" value="ECO:0007669"/>
    <property type="project" value="TreeGrafter"/>
</dbReference>
<dbReference type="Pfam" id="PF04756">
    <property type="entry name" value="OST3_OST6"/>
    <property type="match status" value="1"/>
</dbReference>
<name>A0AAD9FS17_PAPLA</name>
<reference evidence="11" key="1">
    <citation type="submission" date="2023-02" db="EMBL/GenBank/DDBJ databases">
        <title>Identification and recombinant expression of a fungal hydrolase from Papiliotrema laurentii that hydrolyzes apple cutin and clears colloidal polyester polyurethane.</title>
        <authorList>
            <consortium name="DOE Joint Genome Institute"/>
            <person name="Roman V.A."/>
            <person name="Bojanowski C."/>
            <person name="Crable B.R."/>
            <person name="Wagner D.N."/>
            <person name="Hung C.S."/>
            <person name="Nadeau L.J."/>
            <person name="Schratz L."/>
            <person name="Haridas S."/>
            <person name="Pangilinan J."/>
            <person name="Lipzen A."/>
            <person name="Na H."/>
            <person name="Yan M."/>
            <person name="Ng V."/>
            <person name="Grigoriev I.V."/>
            <person name="Spatafora J.W."/>
            <person name="Barlow D."/>
            <person name="Biffinger J."/>
            <person name="Kelley-Loughnane N."/>
            <person name="Varaljay V.A."/>
            <person name="Crookes-Goodson W.J."/>
        </authorList>
    </citation>
    <scope>NUCLEOTIDE SEQUENCE</scope>
    <source>
        <strain evidence="11">5307AH</strain>
    </source>
</reference>
<dbReference type="GO" id="GO:0018279">
    <property type="term" value="P:protein N-linked glycosylation via asparagine"/>
    <property type="evidence" value="ECO:0007669"/>
    <property type="project" value="TreeGrafter"/>
</dbReference>
<comment type="similarity">
    <text evidence="3">Belongs to the OST3/OST6 family.</text>
</comment>
<dbReference type="Proteomes" id="UP001182556">
    <property type="component" value="Unassembled WGS sequence"/>
</dbReference>
<feature type="chain" id="PRO_5042108604" description="Oligosaccharyltransferase complex subunit gamma" evidence="10">
    <location>
        <begin position="23"/>
        <end position="322"/>
    </location>
</feature>
<evidence type="ECO:0000256" key="7">
    <source>
        <dbReference type="ARBA" id="ARBA00022989"/>
    </source>
</evidence>
<dbReference type="SUPFAM" id="SSF52833">
    <property type="entry name" value="Thioredoxin-like"/>
    <property type="match status" value="1"/>
</dbReference>
<keyword evidence="5 10" id="KW-0732">Signal</keyword>
<sequence>MRFTTLLLPLLSLPLLAIASSAEHWATLASKSKDGVIKLDSQSYDDLLSADRDYSVSVVLTALPAQFKCQPCHDFEPNFRAVASSWRRMPEDVRKQHFFASLDFPDGGAIYQRLGLQTAPTLQFHPALSGPNKSNKLSVVTYDLNRKGLAAPPFHEWISNLTPKPFELHKPFNPVPFIVIPLVLVTLAGLTYALWPYALPLIQSRLVWGVASILLILTFTSGHMWNRIKNAPYVAVSQNGQTSWIAGGFQQQLGLESQVVGAIYGLLSFSIIALTVFVPAQLNPAKQRIAVYLWLAMLVVVFSLLFKLFKVKNGGYPFSLLF</sequence>
<keyword evidence="7 9" id="KW-1133">Transmembrane helix</keyword>
<dbReference type="AlphaFoldDB" id="A0AAD9FS17"/>
<accession>A0AAD9FS17</accession>
<keyword evidence="6" id="KW-0256">Endoplasmic reticulum</keyword>
<dbReference type="Gene3D" id="3.40.30.10">
    <property type="entry name" value="Glutaredoxin"/>
    <property type="match status" value="1"/>
</dbReference>
<evidence type="ECO:0000256" key="8">
    <source>
        <dbReference type="ARBA" id="ARBA00023136"/>
    </source>
</evidence>
<keyword evidence="12" id="KW-1185">Reference proteome</keyword>
<organism evidence="11 12">
    <name type="scientific">Papiliotrema laurentii</name>
    <name type="common">Cryptococcus laurentii</name>
    <dbReference type="NCBI Taxonomy" id="5418"/>
    <lineage>
        <taxon>Eukaryota</taxon>
        <taxon>Fungi</taxon>
        <taxon>Dikarya</taxon>
        <taxon>Basidiomycota</taxon>
        <taxon>Agaricomycotina</taxon>
        <taxon>Tremellomycetes</taxon>
        <taxon>Tremellales</taxon>
        <taxon>Rhynchogastremaceae</taxon>
        <taxon>Papiliotrema</taxon>
    </lineage>
</organism>
<keyword evidence="4 9" id="KW-0812">Transmembrane</keyword>
<feature type="transmembrane region" description="Helical" evidence="9">
    <location>
        <begin position="259"/>
        <end position="278"/>
    </location>
</feature>
<evidence type="ECO:0000256" key="6">
    <source>
        <dbReference type="ARBA" id="ARBA00022824"/>
    </source>
</evidence>
<dbReference type="PANTHER" id="PTHR12692">
    <property type="entry name" value="DOLICHYL-DIPHOSPHOOLIGOSACCHARIDE--PROTEIN GLYCOSYLTRANSFERASE-RELATED"/>
    <property type="match status" value="1"/>
</dbReference>
<protein>
    <recommendedName>
        <fullName evidence="13">Oligosaccharyltransferase complex subunit gamma</fullName>
    </recommendedName>
</protein>
<evidence type="ECO:0000256" key="9">
    <source>
        <dbReference type="SAM" id="Phobius"/>
    </source>
</evidence>
<evidence type="ECO:0000256" key="1">
    <source>
        <dbReference type="ARBA" id="ARBA00002791"/>
    </source>
</evidence>
<evidence type="ECO:0000256" key="4">
    <source>
        <dbReference type="ARBA" id="ARBA00022692"/>
    </source>
</evidence>
<evidence type="ECO:0000256" key="10">
    <source>
        <dbReference type="SAM" id="SignalP"/>
    </source>
</evidence>
<keyword evidence="8 9" id="KW-0472">Membrane</keyword>
<dbReference type="EMBL" id="JAODAN010000004">
    <property type="protein sequence ID" value="KAK1925155.1"/>
    <property type="molecule type" value="Genomic_DNA"/>
</dbReference>
<feature type="transmembrane region" description="Helical" evidence="9">
    <location>
        <begin position="175"/>
        <end position="194"/>
    </location>
</feature>
<evidence type="ECO:0000256" key="2">
    <source>
        <dbReference type="ARBA" id="ARBA00004477"/>
    </source>
</evidence>
<feature type="transmembrane region" description="Helical" evidence="9">
    <location>
        <begin position="290"/>
        <end position="309"/>
    </location>
</feature>
<feature type="signal peptide" evidence="10">
    <location>
        <begin position="1"/>
        <end position="22"/>
    </location>
</feature>
<dbReference type="PANTHER" id="PTHR12692:SF0">
    <property type="entry name" value="GH11935P"/>
    <property type="match status" value="1"/>
</dbReference>